<organism evidence="2 3">
    <name type="scientific">Dorea hominis</name>
    <dbReference type="NCBI Taxonomy" id="2763040"/>
    <lineage>
        <taxon>Bacteria</taxon>
        <taxon>Bacillati</taxon>
        <taxon>Bacillota</taxon>
        <taxon>Clostridia</taxon>
        <taxon>Lachnospirales</taxon>
        <taxon>Lachnospiraceae</taxon>
        <taxon>Dorea</taxon>
    </lineage>
</organism>
<keyword evidence="1" id="KW-1133">Transmembrane helix</keyword>
<dbReference type="RefSeq" id="WP_186855626.1">
    <property type="nucleotide sequence ID" value="NZ_JACOOY010000005.1"/>
</dbReference>
<dbReference type="Proteomes" id="UP000647235">
    <property type="component" value="Unassembled WGS sequence"/>
</dbReference>
<evidence type="ECO:0000256" key="1">
    <source>
        <dbReference type="SAM" id="Phobius"/>
    </source>
</evidence>
<evidence type="ECO:0000313" key="3">
    <source>
        <dbReference type="Proteomes" id="UP000647235"/>
    </source>
</evidence>
<dbReference type="EMBL" id="JACOOY010000005">
    <property type="protein sequence ID" value="MBC5664770.1"/>
    <property type="molecule type" value="Genomic_DNA"/>
</dbReference>
<protein>
    <recommendedName>
        <fullName evidence="4">CNA-B domain-containing protein</fullName>
    </recommendedName>
</protein>
<reference evidence="2 3" key="1">
    <citation type="submission" date="2020-08" db="EMBL/GenBank/DDBJ databases">
        <title>Genome public.</title>
        <authorList>
            <person name="Liu C."/>
            <person name="Sun Q."/>
        </authorList>
    </citation>
    <scope>NUCLEOTIDE SEQUENCE [LARGE SCALE GENOMIC DNA]</scope>
    <source>
        <strain evidence="2 3">NSJ-36</strain>
    </source>
</reference>
<gene>
    <name evidence="2" type="ORF">H8S07_05685</name>
</gene>
<keyword evidence="3" id="KW-1185">Reference proteome</keyword>
<keyword evidence="1" id="KW-0472">Membrane</keyword>
<feature type="transmembrane region" description="Helical" evidence="1">
    <location>
        <begin position="9"/>
        <end position="29"/>
    </location>
</feature>
<proteinExistence type="predicted"/>
<accession>A0ABR7EW96</accession>
<evidence type="ECO:0000313" key="2">
    <source>
        <dbReference type="EMBL" id="MBC5664770.1"/>
    </source>
</evidence>
<name>A0ABR7EW96_9FIRM</name>
<keyword evidence="1" id="KW-0812">Transmembrane</keyword>
<sequence>MKKSKISQCVVVVVCLAIVMYAGIGWNHFTTCKIHITYNGKEIKDVNVVKVEVVRDSGKPVKSTWMKKSPDKIKLLNWDKDATEYQYFVSIPKDALGKGVPEQVYEMSYYIADEMQCAAITWNADIVNENGVWKANYNVKYREPKWGDTYKKKVKNGTDSGFVIGI</sequence>
<comment type="caution">
    <text evidence="2">The sequence shown here is derived from an EMBL/GenBank/DDBJ whole genome shotgun (WGS) entry which is preliminary data.</text>
</comment>
<evidence type="ECO:0008006" key="4">
    <source>
        <dbReference type="Google" id="ProtNLM"/>
    </source>
</evidence>